<dbReference type="InParanoid" id="A0A162Z8U9"/>
<evidence type="ECO:0000313" key="2">
    <source>
        <dbReference type="EMBL" id="OAD65081.1"/>
    </source>
</evidence>
<name>A0A162Z8U9_PHYB8</name>
<keyword evidence="1" id="KW-0812">Transmembrane</keyword>
<sequence>MFSGIESTTGRIIHSDIYGRWVNVVLCSQISCHHGTSVHHQYGTIMDCECEGDRDLAFLKGLGFCKCNLLPLLNNLLCFNVIWISGAFTTFNCMAKDAARFAKRNAFFDVKQDSRRIDGTSPCSECKIHDYILVKFVSSESMQRFVLLMWCCGLVLSVILISVKIFFTLWITVLSDAKTNVPAISVGTLKQPEAENISAGNQTTVEACVANLANSECEAEAAQVSRTLSEDSGIPRI</sequence>
<keyword evidence="1" id="KW-0472">Membrane</keyword>
<evidence type="ECO:0000256" key="1">
    <source>
        <dbReference type="SAM" id="Phobius"/>
    </source>
</evidence>
<organism evidence="2 3">
    <name type="scientific">Phycomyces blakesleeanus (strain ATCC 8743b / DSM 1359 / FGSC 10004 / NBRC 33097 / NRRL 1555)</name>
    <dbReference type="NCBI Taxonomy" id="763407"/>
    <lineage>
        <taxon>Eukaryota</taxon>
        <taxon>Fungi</taxon>
        <taxon>Fungi incertae sedis</taxon>
        <taxon>Mucoromycota</taxon>
        <taxon>Mucoromycotina</taxon>
        <taxon>Mucoromycetes</taxon>
        <taxon>Mucorales</taxon>
        <taxon>Phycomycetaceae</taxon>
        <taxon>Phycomyces</taxon>
    </lineage>
</organism>
<accession>A0A162Z8U9</accession>
<reference evidence="3" key="1">
    <citation type="submission" date="2015-06" db="EMBL/GenBank/DDBJ databases">
        <title>Expansion of signal transduction pathways in fungi by whole-genome duplication.</title>
        <authorList>
            <consortium name="DOE Joint Genome Institute"/>
            <person name="Corrochano L.M."/>
            <person name="Kuo A."/>
            <person name="Marcet-Houben M."/>
            <person name="Polaino S."/>
            <person name="Salamov A."/>
            <person name="Villalobos J.M."/>
            <person name="Alvarez M.I."/>
            <person name="Avalos J."/>
            <person name="Benito E.P."/>
            <person name="Benoit I."/>
            <person name="Burger G."/>
            <person name="Camino L.P."/>
            <person name="Canovas D."/>
            <person name="Cerda-Olmedo E."/>
            <person name="Cheng J.-F."/>
            <person name="Dominguez A."/>
            <person name="Elias M."/>
            <person name="Eslava A.P."/>
            <person name="Glaser F."/>
            <person name="Grimwood J."/>
            <person name="Gutierrez G."/>
            <person name="Heitman J."/>
            <person name="Henrissat B."/>
            <person name="Iturriaga E.A."/>
            <person name="Lang B.F."/>
            <person name="Lavin J.L."/>
            <person name="Lee S."/>
            <person name="Li W."/>
            <person name="Lindquist E."/>
            <person name="Lopez-Garcia S."/>
            <person name="Luque E.M."/>
            <person name="Marcos A.T."/>
            <person name="Martin J."/>
            <person name="McCluskey K."/>
            <person name="Medina H.R."/>
            <person name="Miralles-Duran A."/>
            <person name="Miyazaki A."/>
            <person name="Munoz-Torres E."/>
            <person name="Oguiza J.A."/>
            <person name="Ohm R."/>
            <person name="Olmedo M."/>
            <person name="Orejas M."/>
            <person name="Ortiz-Castellanos L."/>
            <person name="Pisabarro A.G."/>
            <person name="Rodriguez-Romero J."/>
            <person name="Ruiz-Herrera J."/>
            <person name="Ruiz-Vazquez R."/>
            <person name="Sanz C."/>
            <person name="Schackwitz W."/>
            <person name="Schmutz J."/>
            <person name="Shahriari M."/>
            <person name="Shelest E."/>
            <person name="Silva-Franco F."/>
            <person name="Soanes D."/>
            <person name="Syed K."/>
            <person name="Tagua V.G."/>
            <person name="Talbot N.J."/>
            <person name="Thon M."/>
            <person name="De vries R.P."/>
            <person name="Wiebenga A."/>
            <person name="Yadav J.S."/>
            <person name="Braun E.L."/>
            <person name="Baker S."/>
            <person name="Garre V."/>
            <person name="Horwitz B."/>
            <person name="Torres-Martinez S."/>
            <person name="Idnurm A."/>
            <person name="Herrera-Estrella A."/>
            <person name="Gabaldon T."/>
            <person name="Grigoriev I.V."/>
        </authorList>
    </citation>
    <scope>NUCLEOTIDE SEQUENCE [LARGE SCALE GENOMIC DNA]</scope>
    <source>
        <strain evidence="3">NRRL 1555(-)</strain>
    </source>
</reference>
<dbReference type="RefSeq" id="XP_018283121.1">
    <property type="nucleotide sequence ID" value="XM_018433268.1"/>
</dbReference>
<keyword evidence="3" id="KW-1185">Reference proteome</keyword>
<gene>
    <name evidence="2" type="ORF">PHYBLDRAFT_153819</name>
</gene>
<keyword evidence="1" id="KW-1133">Transmembrane helix</keyword>
<feature type="transmembrane region" description="Helical" evidence="1">
    <location>
        <begin position="72"/>
        <end position="95"/>
    </location>
</feature>
<dbReference type="AlphaFoldDB" id="A0A162Z8U9"/>
<dbReference type="VEuPathDB" id="FungiDB:PHYBLDRAFT_153819"/>
<protein>
    <submittedName>
        <fullName evidence="2">Uncharacterized protein</fullName>
    </submittedName>
</protein>
<dbReference type="Proteomes" id="UP000077315">
    <property type="component" value="Unassembled WGS sequence"/>
</dbReference>
<dbReference type="GeneID" id="28994174"/>
<dbReference type="EMBL" id="KV441034">
    <property type="protein sequence ID" value="OAD65081.1"/>
    <property type="molecule type" value="Genomic_DNA"/>
</dbReference>
<evidence type="ECO:0000313" key="3">
    <source>
        <dbReference type="Proteomes" id="UP000077315"/>
    </source>
</evidence>
<proteinExistence type="predicted"/>
<feature type="transmembrane region" description="Helical" evidence="1">
    <location>
        <begin position="145"/>
        <end position="171"/>
    </location>
</feature>